<protein>
    <submittedName>
        <fullName evidence="2">Uncharacterized protein</fullName>
    </submittedName>
</protein>
<feature type="compositionally biased region" description="Low complexity" evidence="1">
    <location>
        <begin position="359"/>
        <end position="370"/>
    </location>
</feature>
<dbReference type="EMBL" id="JAAXPE010000016">
    <property type="protein sequence ID" value="NKY87239.1"/>
    <property type="molecule type" value="Genomic_DNA"/>
</dbReference>
<evidence type="ECO:0000256" key="1">
    <source>
        <dbReference type="SAM" id="MobiDB-lite"/>
    </source>
</evidence>
<reference evidence="2 3" key="1">
    <citation type="submission" date="2020-04" db="EMBL/GenBank/DDBJ databases">
        <title>MicrobeNet Type strains.</title>
        <authorList>
            <person name="Nicholson A.C."/>
        </authorList>
    </citation>
    <scope>NUCLEOTIDE SEQUENCE [LARGE SCALE GENOMIC DNA]</scope>
    <source>
        <strain evidence="2 3">DSM 44445</strain>
    </source>
</reference>
<feature type="compositionally biased region" description="Low complexity" evidence="1">
    <location>
        <begin position="332"/>
        <end position="351"/>
    </location>
</feature>
<sequence>MAVEVGQSESLKVTATPAADPQYGGILPGMLHPQALLLAQPTGAKTPGGQTATTPARTAGTSQTDGGKPAPKHPTPDPGKQPEYGVGKHYWTVELVPPPGGSVALKSFVSMAETAIQTAVDMLGRGTMKPPPNVNDLLTTKVYKSLGQGEASDSYQETLNAVQARQTNLLTLDNRVLETAIHVAAGKDQTLAAIKTIVGKLQTELKSVGKAKLKSAQEIKLMEDIADALDAVIQKVSAVAEFNSQMAGKGKSDSDNKGGTSSTGAGGTSSGTNGGTSNGTGGADAGAGGGGLGALGQMLPMLGMMLPMGLMALAPIVQQVLQGNQRQHEQNPQLQAAPGTAQPAAPAAPSDPAQPAPGQPAAAPAVASPATAPPSVEPAGVTAPPGAPAPAQPSGSTPPGTAPAPVGAAPAPPANTGTPSVTPPDTGQFRGTSYQRKKSEGTAPDAAADPVEPEHDGDEPLSDQTWA</sequence>
<feature type="compositionally biased region" description="Polar residues" evidence="1">
    <location>
        <begin position="48"/>
        <end position="65"/>
    </location>
</feature>
<accession>A0A7X6M010</accession>
<dbReference type="Proteomes" id="UP000523447">
    <property type="component" value="Unassembled WGS sequence"/>
</dbReference>
<organism evidence="2 3">
    <name type="scientific">Nocardia veterana</name>
    <dbReference type="NCBI Taxonomy" id="132249"/>
    <lineage>
        <taxon>Bacteria</taxon>
        <taxon>Bacillati</taxon>
        <taxon>Actinomycetota</taxon>
        <taxon>Actinomycetes</taxon>
        <taxon>Mycobacteriales</taxon>
        <taxon>Nocardiaceae</taxon>
        <taxon>Nocardia</taxon>
    </lineage>
</organism>
<feature type="region of interest" description="Disordered" evidence="1">
    <location>
        <begin position="323"/>
        <end position="467"/>
    </location>
</feature>
<dbReference type="AlphaFoldDB" id="A0A7X6M010"/>
<evidence type="ECO:0000313" key="3">
    <source>
        <dbReference type="Proteomes" id="UP000523447"/>
    </source>
</evidence>
<gene>
    <name evidence="2" type="ORF">HGA07_16565</name>
</gene>
<name>A0A7X6M010_9NOCA</name>
<dbReference type="RefSeq" id="WP_040723843.1">
    <property type="nucleotide sequence ID" value="NZ_CAWPHS010000008.1"/>
</dbReference>
<feature type="region of interest" description="Disordered" evidence="1">
    <location>
        <begin position="41"/>
        <end position="85"/>
    </location>
</feature>
<proteinExistence type="predicted"/>
<keyword evidence="3" id="KW-1185">Reference proteome</keyword>
<feature type="compositionally biased region" description="Polar residues" evidence="1">
    <location>
        <begin position="423"/>
        <end position="434"/>
    </location>
</feature>
<feature type="region of interest" description="Disordered" evidence="1">
    <location>
        <begin position="245"/>
        <end position="282"/>
    </location>
</feature>
<evidence type="ECO:0000313" key="2">
    <source>
        <dbReference type="EMBL" id="NKY87239.1"/>
    </source>
</evidence>
<feature type="region of interest" description="Disordered" evidence="1">
    <location>
        <begin position="1"/>
        <end position="22"/>
    </location>
</feature>
<feature type="compositionally biased region" description="Low complexity" evidence="1">
    <location>
        <begin position="392"/>
        <end position="420"/>
    </location>
</feature>
<comment type="caution">
    <text evidence="2">The sequence shown here is derived from an EMBL/GenBank/DDBJ whole genome shotgun (WGS) entry which is preliminary data.</text>
</comment>
<feature type="compositionally biased region" description="Gly residues" evidence="1">
    <location>
        <begin position="264"/>
        <end position="282"/>
    </location>
</feature>